<sequence>RQLLLKNTIISTMDMQVYAQINNRLKYQNYSLSINITITNEFL</sequence>
<dbReference type="AlphaFoldDB" id="A0A1X7VCE3"/>
<dbReference type="InParanoid" id="A0A1X7VCE3"/>
<dbReference type="EnsemblMetazoa" id="Aqu2.1.37658_001">
    <property type="protein sequence ID" value="Aqu2.1.37658_001"/>
    <property type="gene ID" value="Aqu2.1.37658"/>
</dbReference>
<reference evidence="1" key="1">
    <citation type="submission" date="2017-05" db="UniProtKB">
        <authorList>
            <consortium name="EnsemblMetazoa"/>
        </authorList>
    </citation>
    <scope>IDENTIFICATION</scope>
</reference>
<name>A0A1X7VCE3_AMPQE</name>
<evidence type="ECO:0000313" key="1">
    <source>
        <dbReference type="EnsemblMetazoa" id="Aqu2.1.37658_001"/>
    </source>
</evidence>
<proteinExistence type="predicted"/>
<organism evidence="1">
    <name type="scientific">Amphimedon queenslandica</name>
    <name type="common">Sponge</name>
    <dbReference type="NCBI Taxonomy" id="400682"/>
    <lineage>
        <taxon>Eukaryota</taxon>
        <taxon>Metazoa</taxon>
        <taxon>Porifera</taxon>
        <taxon>Demospongiae</taxon>
        <taxon>Heteroscleromorpha</taxon>
        <taxon>Haplosclerida</taxon>
        <taxon>Niphatidae</taxon>
        <taxon>Amphimedon</taxon>
    </lineage>
</organism>
<protein>
    <submittedName>
        <fullName evidence="1">Uncharacterized protein</fullName>
    </submittedName>
</protein>
<accession>A0A1X7VCE3</accession>